<dbReference type="STRING" id="34508.A0A4U5MV81"/>
<keyword evidence="1" id="KW-1133">Transmembrane helix</keyword>
<feature type="transmembrane region" description="Helical" evidence="1">
    <location>
        <begin position="229"/>
        <end position="248"/>
    </location>
</feature>
<name>A0A4U5MV81_STECR</name>
<proteinExistence type="predicted"/>
<dbReference type="SUPFAM" id="SSF81321">
    <property type="entry name" value="Family A G protein-coupled receptor-like"/>
    <property type="match status" value="1"/>
</dbReference>
<dbReference type="PANTHER" id="PTHR23021:SF26">
    <property type="entry name" value="SERPENTINE RECEPTOR, CLASS T"/>
    <property type="match status" value="1"/>
</dbReference>
<organism evidence="2 3">
    <name type="scientific">Steinernema carpocapsae</name>
    <name type="common">Entomopathogenic nematode</name>
    <dbReference type="NCBI Taxonomy" id="34508"/>
    <lineage>
        <taxon>Eukaryota</taxon>
        <taxon>Metazoa</taxon>
        <taxon>Ecdysozoa</taxon>
        <taxon>Nematoda</taxon>
        <taxon>Chromadorea</taxon>
        <taxon>Rhabditida</taxon>
        <taxon>Tylenchina</taxon>
        <taxon>Panagrolaimomorpha</taxon>
        <taxon>Strongyloidoidea</taxon>
        <taxon>Steinernematidae</taxon>
        <taxon>Steinernema</taxon>
    </lineage>
</organism>
<keyword evidence="3" id="KW-1185">Reference proteome</keyword>
<evidence type="ECO:0000313" key="2">
    <source>
        <dbReference type="EMBL" id="TKR73482.1"/>
    </source>
</evidence>
<protein>
    <recommendedName>
        <fullName evidence="4">G-protein coupled receptors family 1 profile domain-containing protein</fullName>
    </recommendedName>
</protein>
<dbReference type="OrthoDB" id="5873245at2759"/>
<accession>A0A4U5MV81</accession>
<dbReference type="AlphaFoldDB" id="A0A4U5MV81"/>
<feature type="transmembrane region" description="Helical" evidence="1">
    <location>
        <begin position="27"/>
        <end position="52"/>
    </location>
</feature>
<evidence type="ECO:0008006" key="4">
    <source>
        <dbReference type="Google" id="ProtNLM"/>
    </source>
</evidence>
<dbReference type="Gene3D" id="1.20.1070.10">
    <property type="entry name" value="Rhodopsin 7-helix transmembrane proteins"/>
    <property type="match status" value="1"/>
</dbReference>
<feature type="transmembrane region" description="Helical" evidence="1">
    <location>
        <begin position="64"/>
        <end position="86"/>
    </location>
</feature>
<sequence length="317" mass="36217">MATVPYCNRNGTLVDLHTPIAFRHQHVFIGVLYCSSFVLFIIPQALCFLAICHKKHLQYSCYKLMFFVSFLDMMNLFVCLGAPGILSLFRIDHCQIGYFVVIFGRFLMLTWYSYCAASMILAFNRCLEFTYAPLASTLFEGSKAWFWIIPICVYAGTVEFTTPNAFYFYARMLECLAFRLLIRIRYNHVANNFGKFVFLSIAYFIMWCMMKMKTKGLQPLQYSAAQRKLSVQALLVGVFAALSTLGYIAVEYLPLRNVPLIGMLGSYSWASAHVASAVIYISMNKSIRTTVLQFLHLRKDKAVSIVAPLRTSTNSRK</sequence>
<gene>
    <name evidence="2" type="ORF">L596_020787</name>
</gene>
<dbReference type="Proteomes" id="UP000298663">
    <property type="component" value="Unassembled WGS sequence"/>
</dbReference>
<comment type="caution">
    <text evidence="2">The sequence shown here is derived from an EMBL/GenBank/DDBJ whole genome shotgun (WGS) entry which is preliminary data.</text>
</comment>
<keyword evidence="1" id="KW-0812">Transmembrane</keyword>
<feature type="transmembrane region" description="Helical" evidence="1">
    <location>
        <begin position="260"/>
        <end position="281"/>
    </location>
</feature>
<feature type="transmembrane region" description="Helical" evidence="1">
    <location>
        <begin position="144"/>
        <end position="169"/>
    </location>
</feature>
<reference evidence="2 3" key="1">
    <citation type="journal article" date="2015" name="Genome Biol.">
        <title>Comparative genomics of Steinernema reveals deeply conserved gene regulatory networks.</title>
        <authorList>
            <person name="Dillman A.R."/>
            <person name="Macchietto M."/>
            <person name="Porter C.F."/>
            <person name="Rogers A."/>
            <person name="Williams B."/>
            <person name="Antoshechkin I."/>
            <person name="Lee M.M."/>
            <person name="Goodwin Z."/>
            <person name="Lu X."/>
            <person name="Lewis E.E."/>
            <person name="Goodrich-Blair H."/>
            <person name="Stock S.P."/>
            <person name="Adams B.J."/>
            <person name="Sternberg P.W."/>
            <person name="Mortazavi A."/>
        </authorList>
    </citation>
    <scope>NUCLEOTIDE SEQUENCE [LARGE SCALE GENOMIC DNA]</scope>
    <source>
        <strain evidence="2 3">ALL</strain>
    </source>
</reference>
<reference evidence="2 3" key="2">
    <citation type="journal article" date="2019" name="G3 (Bethesda)">
        <title>Hybrid Assembly of the Genome of the Entomopathogenic Nematode Steinernema carpocapsae Identifies the X-Chromosome.</title>
        <authorList>
            <person name="Serra L."/>
            <person name="Macchietto M."/>
            <person name="Macias-Munoz A."/>
            <person name="McGill C.J."/>
            <person name="Rodriguez I.M."/>
            <person name="Rodriguez B."/>
            <person name="Murad R."/>
            <person name="Mortazavi A."/>
        </authorList>
    </citation>
    <scope>NUCLEOTIDE SEQUENCE [LARGE SCALE GENOMIC DNA]</scope>
    <source>
        <strain evidence="2 3">ALL</strain>
    </source>
</reference>
<dbReference type="EMBL" id="AZBU02000006">
    <property type="protein sequence ID" value="TKR73482.1"/>
    <property type="molecule type" value="Genomic_DNA"/>
</dbReference>
<keyword evidence="1" id="KW-0472">Membrane</keyword>
<evidence type="ECO:0000313" key="3">
    <source>
        <dbReference type="Proteomes" id="UP000298663"/>
    </source>
</evidence>
<evidence type="ECO:0000256" key="1">
    <source>
        <dbReference type="SAM" id="Phobius"/>
    </source>
</evidence>
<dbReference type="Pfam" id="PF10321">
    <property type="entry name" value="7TM_GPCR_Srt"/>
    <property type="match status" value="1"/>
</dbReference>
<dbReference type="InterPro" id="IPR019425">
    <property type="entry name" value="7TM_GPCR_serpentine_rcpt_Srt"/>
</dbReference>
<dbReference type="PANTHER" id="PTHR23021">
    <property type="entry name" value="SERPENTINE RECEPTOR, CLASS T"/>
    <property type="match status" value="1"/>
</dbReference>
<feature type="transmembrane region" description="Helical" evidence="1">
    <location>
        <begin position="98"/>
        <end position="123"/>
    </location>
</feature>
<feature type="transmembrane region" description="Helical" evidence="1">
    <location>
        <begin position="189"/>
        <end position="208"/>
    </location>
</feature>